<reference evidence="2" key="1">
    <citation type="journal article" date="2014" name="Proc. Natl. Acad. Sci. U.S.A.">
        <title>Extensive sampling of basidiomycete genomes demonstrates inadequacy of the white-rot/brown-rot paradigm for wood decay fungi.</title>
        <authorList>
            <person name="Riley R."/>
            <person name="Salamov A.A."/>
            <person name="Brown D.W."/>
            <person name="Nagy L.G."/>
            <person name="Floudas D."/>
            <person name="Held B.W."/>
            <person name="Levasseur A."/>
            <person name="Lombard V."/>
            <person name="Morin E."/>
            <person name="Otillar R."/>
            <person name="Lindquist E.A."/>
            <person name="Sun H."/>
            <person name="LaButti K.M."/>
            <person name="Schmutz J."/>
            <person name="Jabbour D."/>
            <person name="Luo H."/>
            <person name="Baker S.E."/>
            <person name="Pisabarro A.G."/>
            <person name="Walton J.D."/>
            <person name="Blanchette R.A."/>
            <person name="Henrissat B."/>
            <person name="Martin F."/>
            <person name="Cullen D."/>
            <person name="Hibbett D.S."/>
            <person name="Grigoriev I.V."/>
        </authorList>
    </citation>
    <scope>NUCLEOTIDE SEQUENCE [LARGE SCALE GENOMIC DNA]</scope>
    <source>
        <strain evidence="2">PC15</strain>
    </source>
</reference>
<dbReference type="VEuPathDB" id="FungiDB:PLEOSDRAFT_161928"/>
<proteinExistence type="predicted"/>
<name>A0A067N8B2_PLEO1</name>
<organism evidence="1 2">
    <name type="scientific">Pleurotus ostreatus (strain PC15)</name>
    <name type="common">Oyster mushroom</name>
    <dbReference type="NCBI Taxonomy" id="1137138"/>
    <lineage>
        <taxon>Eukaryota</taxon>
        <taxon>Fungi</taxon>
        <taxon>Dikarya</taxon>
        <taxon>Basidiomycota</taxon>
        <taxon>Agaricomycotina</taxon>
        <taxon>Agaricomycetes</taxon>
        <taxon>Agaricomycetidae</taxon>
        <taxon>Agaricales</taxon>
        <taxon>Pleurotineae</taxon>
        <taxon>Pleurotaceae</taxon>
        <taxon>Pleurotus</taxon>
    </lineage>
</organism>
<accession>A0A067N8B2</accession>
<dbReference type="OrthoDB" id="3204157at2759"/>
<evidence type="ECO:0000313" key="2">
    <source>
        <dbReference type="Proteomes" id="UP000027073"/>
    </source>
</evidence>
<dbReference type="InParanoid" id="A0A067N8B2"/>
<gene>
    <name evidence="1" type="ORF">PLEOSDRAFT_161928</name>
</gene>
<evidence type="ECO:0000313" key="1">
    <source>
        <dbReference type="EMBL" id="KDQ24094.1"/>
    </source>
</evidence>
<evidence type="ECO:0008006" key="3">
    <source>
        <dbReference type="Google" id="ProtNLM"/>
    </source>
</evidence>
<dbReference type="AlphaFoldDB" id="A0A067N8B2"/>
<protein>
    <recommendedName>
        <fullName evidence="3">BTB domain-containing protein</fullName>
    </recommendedName>
</protein>
<dbReference type="Proteomes" id="UP000027073">
    <property type="component" value="Unassembled WGS sequence"/>
</dbReference>
<dbReference type="EMBL" id="KL198012">
    <property type="protein sequence ID" value="KDQ24094.1"/>
    <property type="molecule type" value="Genomic_DNA"/>
</dbReference>
<sequence length="199" mass="22031">MSAPTPMRDKSFDFSDGDVLLSAPSNAGGDEAIAVDAEASNSNITLVYSQTPAAVVYFRIHKALLTGHPSMFTDMFEVVNPSLSEQDSYDGVPLIALHDEASHVRGFLRVLSQPDYAAWKKRQWQEPKSFPGGSSPDPEPFIHLVRTTNTSELLRKHLALAFYALLSRRPSTWRTNLLDAEDLNTLVALHDQCVVDNMD</sequence>
<dbReference type="HOGENOM" id="CLU_1372709_0_0_1"/>